<name>A0A0V0T3L1_9BILA</name>
<dbReference type="AlphaFoldDB" id="A0A0V0T3L1"/>
<accession>A0A0V0T3L1</accession>
<evidence type="ECO:0000313" key="2">
    <source>
        <dbReference type="Proteomes" id="UP000055048"/>
    </source>
</evidence>
<proteinExistence type="predicted"/>
<protein>
    <submittedName>
        <fullName evidence="1">Uncharacterized protein</fullName>
    </submittedName>
</protein>
<keyword evidence="2" id="KW-1185">Reference proteome</keyword>
<dbReference type="EMBL" id="JYDJ01000738">
    <property type="protein sequence ID" value="KRX33668.1"/>
    <property type="molecule type" value="Genomic_DNA"/>
</dbReference>
<sequence>MIKGARKHHLKFFQLLQLIFDERGKTETVLPQSPVVMGSCALGSITS</sequence>
<comment type="caution">
    <text evidence="1">The sequence shown here is derived from an EMBL/GenBank/DDBJ whole genome shotgun (WGS) entry which is preliminary data.</text>
</comment>
<dbReference type="Proteomes" id="UP000055048">
    <property type="component" value="Unassembled WGS sequence"/>
</dbReference>
<evidence type="ECO:0000313" key="1">
    <source>
        <dbReference type="EMBL" id="KRX33668.1"/>
    </source>
</evidence>
<organism evidence="1 2">
    <name type="scientific">Trichinella murrelli</name>
    <dbReference type="NCBI Taxonomy" id="144512"/>
    <lineage>
        <taxon>Eukaryota</taxon>
        <taxon>Metazoa</taxon>
        <taxon>Ecdysozoa</taxon>
        <taxon>Nematoda</taxon>
        <taxon>Enoplea</taxon>
        <taxon>Dorylaimia</taxon>
        <taxon>Trichinellida</taxon>
        <taxon>Trichinellidae</taxon>
        <taxon>Trichinella</taxon>
    </lineage>
</organism>
<gene>
    <name evidence="1" type="ORF">T05_6769</name>
</gene>
<reference evidence="1 2" key="1">
    <citation type="submission" date="2015-01" db="EMBL/GenBank/DDBJ databases">
        <title>Evolution of Trichinella species and genotypes.</title>
        <authorList>
            <person name="Korhonen P.K."/>
            <person name="Edoardo P."/>
            <person name="Giuseppe L.R."/>
            <person name="Gasser R.B."/>
        </authorList>
    </citation>
    <scope>NUCLEOTIDE SEQUENCE [LARGE SCALE GENOMIC DNA]</scope>
    <source>
        <strain evidence="1">ISS417</strain>
    </source>
</reference>